<dbReference type="KEGG" id="gai:IMCC3135_23370"/>
<proteinExistence type="predicted"/>
<keyword evidence="1" id="KW-0812">Transmembrane</keyword>
<evidence type="ECO:0000256" key="1">
    <source>
        <dbReference type="SAM" id="Phobius"/>
    </source>
</evidence>
<feature type="domain" description="VWFA" evidence="3">
    <location>
        <begin position="92"/>
        <end position="191"/>
    </location>
</feature>
<evidence type="ECO:0008006" key="6">
    <source>
        <dbReference type="Google" id="ProtNLM"/>
    </source>
</evidence>
<keyword evidence="1" id="KW-0472">Membrane</keyword>
<evidence type="ECO:0000259" key="2">
    <source>
        <dbReference type="Pfam" id="PF07584"/>
    </source>
</evidence>
<dbReference type="Pfam" id="PF07584">
    <property type="entry name" value="BatA"/>
    <property type="match status" value="1"/>
</dbReference>
<dbReference type="Gene3D" id="3.40.50.410">
    <property type="entry name" value="von Willebrand factor, type A domain"/>
    <property type="match status" value="1"/>
</dbReference>
<dbReference type="InterPro" id="IPR002035">
    <property type="entry name" value="VWF_A"/>
</dbReference>
<feature type="transmembrane region" description="Helical" evidence="1">
    <location>
        <begin position="6"/>
        <end position="24"/>
    </location>
</feature>
<dbReference type="Proteomes" id="UP000250079">
    <property type="component" value="Chromosome"/>
</dbReference>
<dbReference type="OrthoDB" id="228877at2"/>
<evidence type="ECO:0000259" key="3">
    <source>
        <dbReference type="Pfam" id="PF13519"/>
    </source>
</evidence>
<keyword evidence="1" id="KW-1133">Transmembrane helix</keyword>
<evidence type="ECO:0000313" key="4">
    <source>
        <dbReference type="EMBL" id="ASJ74743.1"/>
    </source>
</evidence>
<dbReference type="PANTHER" id="PTHR37464:SF1">
    <property type="entry name" value="BLL2463 PROTEIN"/>
    <property type="match status" value="1"/>
</dbReference>
<dbReference type="PANTHER" id="PTHR37464">
    <property type="entry name" value="BLL2463 PROTEIN"/>
    <property type="match status" value="1"/>
</dbReference>
<name>A0A2Z2NTZ3_9GAMM</name>
<feature type="domain" description="Aerotolerance regulator N-terminal" evidence="2">
    <location>
        <begin position="1"/>
        <end position="76"/>
    </location>
</feature>
<dbReference type="AlphaFoldDB" id="A0A2Z2NTZ3"/>
<evidence type="ECO:0000313" key="5">
    <source>
        <dbReference type="Proteomes" id="UP000250079"/>
    </source>
</evidence>
<organism evidence="4 5">
    <name type="scientific">Granulosicoccus antarcticus IMCC3135</name>
    <dbReference type="NCBI Taxonomy" id="1192854"/>
    <lineage>
        <taxon>Bacteria</taxon>
        <taxon>Pseudomonadati</taxon>
        <taxon>Pseudomonadota</taxon>
        <taxon>Gammaproteobacteria</taxon>
        <taxon>Chromatiales</taxon>
        <taxon>Granulosicoccaceae</taxon>
        <taxon>Granulosicoccus</taxon>
    </lineage>
</organism>
<sequence length="671" mass="73165">MSLLFPAYLAGLLALGLPWLLHRFSDQQADEQRFPSSRFLEPTTPPVSRTRQLKYRVLLALRILSLLLLCFLFAQPWIARQSGQAMASRHHIVAIDQSLSMRAEARWETAVQQVRSVLDELPANDSVELVGFDTKVRRLGSNRDESVTSIRQSLANLQPGYLASDYGLSMQALNSLATEQDMPVKVWMITDIQQSALPVQLNALYAPQISELEVQSVITQDQRNVHLSATALSSDGANVQINVQLMSSETQLSKPVNGAKSELAEPVTVQVIFDDQVLAEQRTVVSAGALETLVFDRLVLPASSNPVFTVSIIEPDSLPEDNSVDVVVKMARPMPVVLLQSEADVSDNASVFLSTALETDSLAEVQGISGNAENVPADTRTIITARNLAAPIAVELLQYVDTDANALVFRSDVPMQAEEASVQGSEIGLVDEAHPLSLGQLSWYGTRFFDVPNITLGEQDRVLLQTRDSQPILIERPTARGRLLILNDRLDGVGSNLPLQPVFVALMQSILNYFDASTALPDQITIGNRLALPAQVQVLDPDDEPLLTLEASAHSGAIELTQPGLYKIIGARGEHALQVVLDARETDLTTVNDSALEAWQARYLEAGDDLSVADTALNSSSRQAADKLLLAQGGDASRWAAWQILLPLLVLALMLESGFANRRLDVRRDGS</sequence>
<accession>A0A2Z2NTZ3</accession>
<dbReference type="InterPro" id="IPR024163">
    <property type="entry name" value="Aerotolerance_reg_N"/>
</dbReference>
<dbReference type="RefSeq" id="WP_088919734.1">
    <property type="nucleotide sequence ID" value="NZ_CP018632.1"/>
</dbReference>
<gene>
    <name evidence="4" type="ORF">IMCC3135_23370</name>
</gene>
<feature type="transmembrane region" description="Helical" evidence="1">
    <location>
        <begin position="59"/>
        <end position="78"/>
    </location>
</feature>
<dbReference type="InterPro" id="IPR011933">
    <property type="entry name" value="Double_TM_dom"/>
</dbReference>
<dbReference type="InterPro" id="IPR036465">
    <property type="entry name" value="vWFA_dom_sf"/>
</dbReference>
<keyword evidence="5" id="KW-1185">Reference proteome</keyword>
<feature type="transmembrane region" description="Helical" evidence="1">
    <location>
        <begin position="639"/>
        <end position="659"/>
    </location>
</feature>
<dbReference type="NCBIfam" id="TIGR02226">
    <property type="entry name" value="two_anch"/>
    <property type="match status" value="1"/>
</dbReference>
<dbReference type="SUPFAM" id="SSF53300">
    <property type="entry name" value="vWA-like"/>
    <property type="match status" value="1"/>
</dbReference>
<dbReference type="Pfam" id="PF13519">
    <property type="entry name" value="VWA_2"/>
    <property type="match status" value="1"/>
</dbReference>
<protein>
    <recommendedName>
        <fullName evidence="6">VWFA domain-containing protein</fullName>
    </recommendedName>
</protein>
<dbReference type="EMBL" id="CP018632">
    <property type="protein sequence ID" value="ASJ74743.1"/>
    <property type="molecule type" value="Genomic_DNA"/>
</dbReference>
<reference evidence="4 5" key="1">
    <citation type="submission" date="2016-12" db="EMBL/GenBank/DDBJ databases">
        <authorList>
            <person name="Song W.-J."/>
            <person name="Kurnit D.M."/>
        </authorList>
    </citation>
    <scope>NUCLEOTIDE SEQUENCE [LARGE SCALE GENOMIC DNA]</scope>
    <source>
        <strain evidence="4 5">IMCC3135</strain>
    </source>
</reference>